<name>A0ACC2YV64_9PEZI</name>
<sequence length="244" mass="27047">MLMAQNEMSSPSLSPAPSVNVLSLSTEINVATRPHLRLPPQPPTPTPPPNPRILAFLSTLRPPGLARSRRLRKDLDALYDTLLPVDLELAAELSGAPEGRQLHEYCVHMREAVTSRPHLLVAYAWVMYMAVFSGDGVGHGHGDEEEEEEEGEKGLEKAGLSFWHFVGEEDGEDIKREFKRRLEGAETVFTAKERRQVVEEAVEIFRRSLLLVEELDGLLSTPVEAPAAVDRGPDNAWEAADVVQ</sequence>
<gene>
    <name evidence="1" type="ORF">H2199_006758</name>
</gene>
<proteinExistence type="predicted"/>
<dbReference type="EMBL" id="JAPDRP010000020">
    <property type="protein sequence ID" value="KAJ9638898.1"/>
    <property type="molecule type" value="Genomic_DNA"/>
</dbReference>
<comment type="caution">
    <text evidence="1">The sequence shown here is derived from an EMBL/GenBank/DDBJ whole genome shotgun (WGS) entry which is preliminary data.</text>
</comment>
<protein>
    <submittedName>
        <fullName evidence="1">Uncharacterized protein</fullName>
    </submittedName>
</protein>
<organism evidence="1 2">
    <name type="scientific">Coniosporium tulheliwenetii</name>
    <dbReference type="NCBI Taxonomy" id="3383036"/>
    <lineage>
        <taxon>Eukaryota</taxon>
        <taxon>Fungi</taxon>
        <taxon>Dikarya</taxon>
        <taxon>Ascomycota</taxon>
        <taxon>Pezizomycotina</taxon>
        <taxon>Dothideomycetes</taxon>
        <taxon>Dothideomycetes incertae sedis</taxon>
        <taxon>Coniosporium</taxon>
    </lineage>
</organism>
<evidence type="ECO:0000313" key="1">
    <source>
        <dbReference type="EMBL" id="KAJ9638898.1"/>
    </source>
</evidence>
<keyword evidence="2" id="KW-1185">Reference proteome</keyword>
<accession>A0ACC2YV64</accession>
<dbReference type="Proteomes" id="UP001172680">
    <property type="component" value="Unassembled WGS sequence"/>
</dbReference>
<evidence type="ECO:0000313" key="2">
    <source>
        <dbReference type="Proteomes" id="UP001172680"/>
    </source>
</evidence>
<reference evidence="1" key="1">
    <citation type="submission" date="2022-10" db="EMBL/GenBank/DDBJ databases">
        <title>Culturing micro-colonial fungi from biological soil crusts in the Mojave desert and describing Neophaeococcomyces mojavensis, and introducing the new genera and species Taxawa tesnikishii.</title>
        <authorList>
            <person name="Kurbessoian T."/>
            <person name="Stajich J.E."/>
        </authorList>
    </citation>
    <scope>NUCLEOTIDE SEQUENCE</scope>
    <source>
        <strain evidence="1">JES_115</strain>
    </source>
</reference>